<dbReference type="Gene3D" id="3.60.40.10">
    <property type="entry name" value="PPM-type phosphatase domain"/>
    <property type="match status" value="1"/>
</dbReference>
<comment type="caution">
    <text evidence="14">The sequence shown here is derived from an EMBL/GenBank/DDBJ whole genome shotgun (WGS) entry which is preliminary data.</text>
</comment>
<comment type="similarity">
    <text evidence="3 12">Belongs to the PP2C family.</text>
</comment>
<comment type="catalytic activity">
    <reaction evidence="10">
        <text>O-phospho-L-seryl-[protein] + H2O = L-seryl-[protein] + phosphate</text>
        <dbReference type="Rhea" id="RHEA:20629"/>
        <dbReference type="Rhea" id="RHEA-COMP:9863"/>
        <dbReference type="Rhea" id="RHEA-COMP:11604"/>
        <dbReference type="ChEBI" id="CHEBI:15377"/>
        <dbReference type="ChEBI" id="CHEBI:29999"/>
        <dbReference type="ChEBI" id="CHEBI:43474"/>
        <dbReference type="ChEBI" id="CHEBI:83421"/>
        <dbReference type="EC" id="3.1.3.16"/>
    </reaction>
</comment>
<dbReference type="PROSITE" id="PS51746">
    <property type="entry name" value="PPM_2"/>
    <property type="match status" value="1"/>
</dbReference>
<accession>A0A9Q0QS64</accession>
<dbReference type="EC" id="3.1.3.16" evidence="4"/>
<dbReference type="FunFam" id="3.60.40.10:FF:000020">
    <property type="entry name" value="Probable protein phosphatase 2C 42"/>
    <property type="match status" value="1"/>
</dbReference>
<dbReference type="OrthoDB" id="420076at2759"/>
<keyword evidence="8 12" id="KW-0904">Protein phosphatase</keyword>
<dbReference type="EMBL" id="JAMYWD010000005">
    <property type="protein sequence ID" value="KAJ4970060.1"/>
    <property type="molecule type" value="Genomic_DNA"/>
</dbReference>
<evidence type="ECO:0000256" key="1">
    <source>
        <dbReference type="ARBA" id="ARBA00001936"/>
    </source>
</evidence>
<sequence>MFSWLSRLAAMCLRPVRLYARMSKDDEDGADDTLLWCRDLERHSLGEFSISVVQANQILEDQSQVETSPHATFVGVYDGHGGPEASHFVCDNLFLHLTRLVRENGTISEDVLRNAFSATEEGFLDFVRRAREIKPLIAATGTCCLVGVIWRGTLYVANLGDSRAVVGCLDRANNIVAEQLTRDHNASMEEVRQELKSLHPDDSQIVVMKHGVWRVKGIIQVSRSIGDAYLKKSEFAIDPSVPRFRLSEPLRKPVLTAEPSIYTRPIQPQDKFLIFASDGLWEHMTNQEAAEIVYDNPRAGIAKRLIQTALSEAARKREMRYIDLKKVEKGIRRFFHDDITVVVIFIDHELLGKNAAVPEMSVRGFTNTVGPSKFSILEGIDVNVSSAIRCDSAQTLY</sequence>
<dbReference type="PANTHER" id="PTHR47992">
    <property type="entry name" value="PROTEIN PHOSPHATASE"/>
    <property type="match status" value="1"/>
</dbReference>
<keyword evidence="6 12" id="KW-0378">Hydrolase</keyword>
<dbReference type="AlphaFoldDB" id="A0A9Q0QS64"/>
<name>A0A9Q0QS64_9MAGN</name>
<evidence type="ECO:0000256" key="4">
    <source>
        <dbReference type="ARBA" id="ARBA00013081"/>
    </source>
</evidence>
<keyword evidence="7" id="KW-0460">Magnesium</keyword>
<evidence type="ECO:0000256" key="3">
    <source>
        <dbReference type="ARBA" id="ARBA00006702"/>
    </source>
</evidence>
<evidence type="ECO:0000256" key="9">
    <source>
        <dbReference type="ARBA" id="ARBA00023211"/>
    </source>
</evidence>
<protein>
    <recommendedName>
        <fullName evidence="4">protein-serine/threonine phosphatase</fullName>
        <ecNumber evidence="4">3.1.3.16</ecNumber>
    </recommendedName>
</protein>
<dbReference type="GO" id="GO:0004722">
    <property type="term" value="F:protein serine/threonine phosphatase activity"/>
    <property type="evidence" value="ECO:0007669"/>
    <property type="project" value="UniProtKB-EC"/>
</dbReference>
<evidence type="ECO:0000313" key="14">
    <source>
        <dbReference type="EMBL" id="KAJ4970060.1"/>
    </source>
</evidence>
<dbReference type="Pfam" id="PF00481">
    <property type="entry name" value="PP2C"/>
    <property type="match status" value="1"/>
</dbReference>
<proteinExistence type="inferred from homology"/>
<reference evidence="14" key="1">
    <citation type="journal article" date="2023" name="Plant J.">
        <title>The genome of the king protea, Protea cynaroides.</title>
        <authorList>
            <person name="Chang J."/>
            <person name="Duong T.A."/>
            <person name="Schoeman C."/>
            <person name="Ma X."/>
            <person name="Roodt D."/>
            <person name="Barker N."/>
            <person name="Li Z."/>
            <person name="Van de Peer Y."/>
            <person name="Mizrachi E."/>
        </authorList>
    </citation>
    <scope>NUCLEOTIDE SEQUENCE</scope>
    <source>
        <tissue evidence="14">Young leaves</tissue>
    </source>
</reference>
<dbReference type="InterPro" id="IPR001932">
    <property type="entry name" value="PPM-type_phosphatase-like_dom"/>
</dbReference>
<gene>
    <name evidence="14" type="ORF">NE237_003159</name>
</gene>
<dbReference type="CDD" id="cd00143">
    <property type="entry name" value="PP2Cc"/>
    <property type="match status" value="1"/>
</dbReference>
<comment type="cofactor">
    <cofactor evidence="1">
        <name>Mn(2+)</name>
        <dbReference type="ChEBI" id="CHEBI:29035"/>
    </cofactor>
</comment>
<feature type="domain" description="PPM-type phosphatase" evidence="13">
    <location>
        <begin position="44"/>
        <end position="346"/>
    </location>
</feature>
<evidence type="ECO:0000256" key="11">
    <source>
        <dbReference type="ARBA" id="ARBA00048336"/>
    </source>
</evidence>
<keyword evidence="9" id="KW-0464">Manganese</keyword>
<evidence type="ECO:0000256" key="2">
    <source>
        <dbReference type="ARBA" id="ARBA00001946"/>
    </source>
</evidence>
<keyword evidence="15" id="KW-1185">Reference proteome</keyword>
<evidence type="ECO:0000256" key="8">
    <source>
        <dbReference type="ARBA" id="ARBA00022912"/>
    </source>
</evidence>
<dbReference type="SMART" id="SM00332">
    <property type="entry name" value="PP2Cc"/>
    <property type="match status" value="1"/>
</dbReference>
<dbReference type="InterPro" id="IPR036457">
    <property type="entry name" value="PPM-type-like_dom_sf"/>
</dbReference>
<evidence type="ECO:0000256" key="7">
    <source>
        <dbReference type="ARBA" id="ARBA00022842"/>
    </source>
</evidence>
<dbReference type="Proteomes" id="UP001141806">
    <property type="component" value="Unassembled WGS sequence"/>
</dbReference>
<evidence type="ECO:0000256" key="5">
    <source>
        <dbReference type="ARBA" id="ARBA00022723"/>
    </source>
</evidence>
<dbReference type="InterPro" id="IPR000222">
    <property type="entry name" value="PP2C_BS"/>
</dbReference>
<dbReference type="SUPFAM" id="SSF81606">
    <property type="entry name" value="PP2C-like"/>
    <property type="match status" value="1"/>
</dbReference>
<evidence type="ECO:0000313" key="15">
    <source>
        <dbReference type="Proteomes" id="UP001141806"/>
    </source>
</evidence>
<dbReference type="PROSITE" id="PS01032">
    <property type="entry name" value="PPM_1"/>
    <property type="match status" value="1"/>
</dbReference>
<comment type="cofactor">
    <cofactor evidence="2">
        <name>Mg(2+)</name>
        <dbReference type="ChEBI" id="CHEBI:18420"/>
    </cofactor>
</comment>
<dbReference type="InterPro" id="IPR015655">
    <property type="entry name" value="PP2C"/>
</dbReference>
<evidence type="ECO:0000256" key="10">
    <source>
        <dbReference type="ARBA" id="ARBA00047761"/>
    </source>
</evidence>
<keyword evidence="5" id="KW-0479">Metal-binding</keyword>
<dbReference type="GO" id="GO:0046872">
    <property type="term" value="F:metal ion binding"/>
    <property type="evidence" value="ECO:0007669"/>
    <property type="project" value="UniProtKB-KW"/>
</dbReference>
<organism evidence="14 15">
    <name type="scientific">Protea cynaroides</name>
    <dbReference type="NCBI Taxonomy" id="273540"/>
    <lineage>
        <taxon>Eukaryota</taxon>
        <taxon>Viridiplantae</taxon>
        <taxon>Streptophyta</taxon>
        <taxon>Embryophyta</taxon>
        <taxon>Tracheophyta</taxon>
        <taxon>Spermatophyta</taxon>
        <taxon>Magnoliopsida</taxon>
        <taxon>Proteales</taxon>
        <taxon>Proteaceae</taxon>
        <taxon>Protea</taxon>
    </lineage>
</organism>
<evidence type="ECO:0000256" key="6">
    <source>
        <dbReference type="ARBA" id="ARBA00022801"/>
    </source>
</evidence>
<evidence type="ECO:0000256" key="12">
    <source>
        <dbReference type="RuleBase" id="RU003465"/>
    </source>
</evidence>
<comment type="catalytic activity">
    <reaction evidence="11">
        <text>O-phospho-L-threonyl-[protein] + H2O = L-threonyl-[protein] + phosphate</text>
        <dbReference type="Rhea" id="RHEA:47004"/>
        <dbReference type="Rhea" id="RHEA-COMP:11060"/>
        <dbReference type="Rhea" id="RHEA-COMP:11605"/>
        <dbReference type="ChEBI" id="CHEBI:15377"/>
        <dbReference type="ChEBI" id="CHEBI:30013"/>
        <dbReference type="ChEBI" id="CHEBI:43474"/>
        <dbReference type="ChEBI" id="CHEBI:61977"/>
        <dbReference type="EC" id="3.1.3.16"/>
    </reaction>
</comment>
<evidence type="ECO:0000259" key="13">
    <source>
        <dbReference type="PROSITE" id="PS51746"/>
    </source>
</evidence>